<keyword evidence="3" id="KW-1185">Reference proteome</keyword>
<dbReference type="RefSeq" id="WP_027890380.1">
    <property type="nucleotide sequence ID" value="NZ_CASFMS010000022.1"/>
</dbReference>
<dbReference type="OrthoDB" id="3034869at2"/>
<feature type="transmembrane region" description="Helical" evidence="1">
    <location>
        <begin position="94"/>
        <end position="127"/>
    </location>
</feature>
<accession>A0A239T8D2</accession>
<keyword evidence="1" id="KW-0812">Transmembrane</keyword>
<evidence type="ECO:0000313" key="2">
    <source>
        <dbReference type="EMBL" id="SNU93836.1"/>
    </source>
</evidence>
<keyword evidence="1" id="KW-1133">Transmembrane helix</keyword>
<gene>
    <name evidence="2" type="ORF">SAMEA4364220_00092</name>
</gene>
<sequence>MHCPKCNHELDNNGNCPYCQSMQNVQTMSSSEANNYSGVTIEEENNFRKENSYQNRQNQTNTNYRQSYRPNGMKVRYIRLGGNSTSSWLTKGLIAIGGLAILGFFFFVALPVILTVLGAGIVAWLIFRFFKRY</sequence>
<dbReference type="eggNOG" id="ENOG5033FEB">
    <property type="taxonomic scope" value="Bacteria"/>
</dbReference>
<keyword evidence="1" id="KW-0472">Membrane</keyword>
<protein>
    <submittedName>
        <fullName evidence="2">Uncharacterized protein</fullName>
    </submittedName>
</protein>
<dbReference type="AlphaFoldDB" id="A0A239T8D2"/>
<evidence type="ECO:0000256" key="1">
    <source>
        <dbReference type="SAM" id="Phobius"/>
    </source>
</evidence>
<proteinExistence type="predicted"/>
<dbReference type="Proteomes" id="UP000215383">
    <property type="component" value="Chromosome 1"/>
</dbReference>
<dbReference type="GeneID" id="78506139"/>
<reference evidence="2 3" key="1">
    <citation type="submission" date="2017-06" db="EMBL/GenBank/DDBJ databases">
        <authorList>
            <consortium name="Pathogen Informatics"/>
        </authorList>
    </citation>
    <scope>NUCLEOTIDE SEQUENCE [LARGE SCALE GENOMIC DNA]</scope>
    <source>
        <strain evidence="2 3">NCTC10570</strain>
    </source>
</reference>
<dbReference type="EMBL" id="LT906446">
    <property type="protein sequence ID" value="SNU93836.1"/>
    <property type="molecule type" value="Genomic_DNA"/>
</dbReference>
<organism evidence="2 3">
    <name type="scientific">Megamonas hypermegale</name>
    <dbReference type="NCBI Taxonomy" id="158847"/>
    <lineage>
        <taxon>Bacteria</taxon>
        <taxon>Bacillati</taxon>
        <taxon>Bacillota</taxon>
        <taxon>Negativicutes</taxon>
        <taxon>Selenomonadales</taxon>
        <taxon>Selenomonadaceae</taxon>
        <taxon>Megamonas</taxon>
    </lineage>
</organism>
<name>A0A239T8D2_9FIRM</name>
<evidence type="ECO:0000313" key="3">
    <source>
        <dbReference type="Proteomes" id="UP000215383"/>
    </source>
</evidence>